<dbReference type="GO" id="GO:0022857">
    <property type="term" value="F:transmembrane transporter activity"/>
    <property type="evidence" value="ECO:0007669"/>
    <property type="project" value="InterPro"/>
</dbReference>
<organism evidence="9 10">
    <name type="scientific">Salix koriyanagi</name>
    <dbReference type="NCBI Taxonomy" id="2511006"/>
    <lineage>
        <taxon>Eukaryota</taxon>
        <taxon>Viridiplantae</taxon>
        <taxon>Streptophyta</taxon>
        <taxon>Embryophyta</taxon>
        <taxon>Tracheophyta</taxon>
        <taxon>Spermatophyta</taxon>
        <taxon>Magnoliopsida</taxon>
        <taxon>eudicotyledons</taxon>
        <taxon>Gunneridae</taxon>
        <taxon>Pentapetalae</taxon>
        <taxon>rosids</taxon>
        <taxon>fabids</taxon>
        <taxon>Malpighiales</taxon>
        <taxon>Salicaceae</taxon>
        <taxon>Saliceae</taxon>
        <taxon>Salix</taxon>
    </lineage>
</organism>
<dbReference type="PROSITE" id="PS00216">
    <property type="entry name" value="SUGAR_TRANSPORT_1"/>
    <property type="match status" value="1"/>
</dbReference>
<dbReference type="InterPro" id="IPR005829">
    <property type="entry name" value="Sugar_transporter_CS"/>
</dbReference>
<feature type="transmembrane region" description="Helical" evidence="7">
    <location>
        <begin position="92"/>
        <end position="108"/>
    </location>
</feature>
<evidence type="ECO:0000256" key="7">
    <source>
        <dbReference type="SAM" id="Phobius"/>
    </source>
</evidence>
<dbReference type="PROSITE" id="PS50850">
    <property type="entry name" value="MFS"/>
    <property type="match status" value="1"/>
</dbReference>
<sequence length="252" mass="26701">MGVQENGNGLVGGKNKYKRMESDALEEDTVLSSNHQDQEGVYVEKRNTKIYLLACAVFASLNSVLLGYDVGVMSGAILFIKEDLKISEVQEEVLVGILSIVSLLGSLAGGKMSDAIGRKWTIAFATLVFQSGAAIMTLAPSFTVLMSGRILAGVGIGFGVMIAPVYIAEISPSAVRGSLTSFPEIFINLGILLGYISNYAFSGLPVHINWRVMLGIGILSLNLYGSCSVCDPGVPEVVGGAEQNRRSKNCAV</sequence>
<keyword evidence="5 7" id="KW-1133">Transmembrane helix</keyword>
<evidence type="ECO:0000313" key="9">
    <source>
        <dbReference type="EMBL" id="KAJ6738130.1"/>
    </source>
</evidence>
<evidence type="ECO:0000256" key="5">
    <source>
        <dbReference type="ARBA" id="ARBA00022989"/>
    </source>
</evidence>
<reference evidence="9" key="1">
    <citation type="submission" date="2022-11" db="EMBL/GenBank/DDBJ databases">
        <authorList>
            <person name="Hyden B.L."/>
            <person name="Feng K."/>
            <person name="Yates T."/>
            <person name="Jawdy S."/>
            <person name="Smart L.B."/>
            <person name="Muchero W."/>
        </authorList>
    </citation>
    <scope>NUCLEOTIDE SEQUENCE</scope>
    <source>
        <tissue evidence="9">Shoot tip</tissue>
    </source>
</reference>
<evidence type="ECO:0000256" key="6">
    <source>
        <dbReference type="ARBA" id="ARBA00023136"/>
    </source>
</evidence>
<evidence type="ECO:0000313" key="10">
    <source>
        <dbReference type="Proteomes" id="UP001151752"/>
    </source>
</evidence>
<dbReference type="PROSITE" id="PS00217">
    <property type="entry name" value="SUGAR_TRANSPORT_2"/>
    <property type="match status" value="1"/>
</dbReference>
<keyword evidence="6 7" id="KW-0472">Membrane</keyword>
<dbReference type="Proteomes" id="UP001151752">
    <property type="component" value="Chromosome 4"/>
</dbReference>
<dbReference type="InterPro" id="IPR005828">
    <property type="entry name" value="MFS_sugar_transport-like"/>
</dbReference>
<protein>
    <submittedName>
        <fullName evidence="9">SOLUTE CARRIER FAMILY 2 FACILITATED GLUCOSE TRANSPORTER</fullName>
    </submittedName>
</protein>
<dbReference type="InterPro" id="IPR036259">
    <property type="entry name" value="MFS_trans_sf"/>
</dbReference>
<comment type="similarity">
    <text evidence="2">Belongs to the major facilitator superfamily. Sugar transporter (TC 2.A.1.1) family.</text>
</comment>
<dbReference type="InterPro" id="IPR050814">
    <property type="entry name" value="Myo-inositol_Transporter"/>
</dbReference>
<keyword evidence="4 7" id="KW-0812">Transmembrane</keyword>
<keyword evidence="10" id="KW-1185">Reference proteome</keyword>
<dbReference type="Gene3D" id="1.20.1250.20">
    <property type="entry name" value="MFS general substrate transporter like domains"/>
    <property type="match status" value="1"/>
</dbReference>
<dbReference type="InterPro" id="IPR003663">
    <property type="entry name" value="Sugar/inositol_transpt"/>
</dbReference>
<evidence type="ECO:0000256" key="3">
    <source>
        <dbReference type="ARBA" id="ARBA00022448"/>
    </source>
</evidence>
<feature type="domain" description="Major facilitator superfamily (MFS) profile" evidence="8">
    <location>
        <begin position="55"/>
        <end position="252"/>
    </location>
</feature>
<accession>A0A9Q0UYS5</accession>
<proteinExistence type="inferred from homology"/>
<evidence type="ECO:0000256" key="4">
    <source>
        <dbReference type="ARBA" id="ARBA00022692"/>
    </source>
</evidence>
<evidence type="ECO:0000256" key="2">
    <source>
        <dbReference type="ARBA" id="ARBA00010992"/>
    </source>
</evidence>
<dbReference type="PRINTS" id="PR00171">
    <property type="entry name" value="SUGRTRNSPORT"/>
</dbReference>
<dbReference type="Pfam" id="PF00083">
    <property type="entry name" value="Sugar_tr"/>
    <property type="match status" value="1"/>
</dbReference>
<reference evidence="9" key="2">
    <citation type="journal article" date="2023" name="Int. J. Mol. Sci.">
        <title>De Novo Assembly and Annotation of 11 Diverse Shrub Willow (Salix) Genomes Reveals Novel Gene Organization in Sex-Linked Regions.</title>
        <authorList>
            <person name="Hyden B."/>
            <person name="Feng K."/>
            <person name="Yates T.B."/>
            <person name="Jawdy S."/>
            <person name="Cereghino C."/>
            <person name="Smart L.B."/>
            <person name="Muchero W."/>
        </authorList>
    </citation>
    <scope>NUCLEOTIDE SEQUENCE</scope>
    <source>
        <tissue evidence="9">Shoot tip</tissue>
    </source>
</reference>
<evidence type="ECO:0000256" key="1">
    <source>
        <dbReference type="ARBA" id="ARBA00004141"/>
    </source>
</evidence>
<evidence type="ECO:0000259" key="8">
    <source>
        <dbReference type="PROSITE" id="PS50850"/>
    </source>
</evidence>
<dbReference type="InterPro" id="IPR020846">
    <property type="entry name" value="MFS_dom"/>
</dbReference>
<dbReference type="EMBL" id="JAPFFM010000010">
    <property type="protein sequence ID" value="KAJ6738130.1"/>
    <property type="molecule type" value="Genomic_DNA"/>
</dbReference>
<dbReference type="AlphaFoldDB" id="A0A9Q0UYS5"/>
<dbReference type="GO" id="GO:0016020">
    <property type="term" value="C:membrane"/>
    <property type="evidence" value="ECO:0007669"/>
    <property type="project" value="UniProtKB-SubCell"/>
</dbReference>
<feature type="transmembrane region" description="Helical" evidence="7">
    <location>
        <begin position="180"/>
        <end position="201"/>
    </location>
</feature>
<feature type="transmembrane region" description="Helical" evidence="7">
    <location>
        <begin position="150"/>
        <end position="168"/>
    </location>
</feature>
<keyword evidence="9" id="KW-0762">Sugar transport</keyword>
<gene>
    <name evidence="9" type="ORF">OIU74_003141</name>
</gene>
<feature type="transmembrane region" description="Helical" evidence="7">
    <location>
        <begin position="120"/>
        <end position="138"/>
    </location>
</feature>
<feature type="transmembrane region" description="Helical" evidence="7">
    <location>
        <begin position="50"/>
        <end position="80"/>
    </location>
</feature>
<name>A0A9Q0UYS5_9ROSI</name>
<dbReference type="PANTHER" id="PTHR48020">
    <property type="entry name" value="PROTON MYO-INOSITOL COTRANSPORTER"/>
    <property type="match status" value="1"/>
</dbReference>
<keyword evidence="3" id="KW-0813">Transport</keyword>
<dbReference type="PANTHER" id="PTHR48020:SF49">
    <property type="entry name" value="SUGAR TRANSPORTER"/>
    <property type="match status" value="1"/>
</dbReference>
<comment type="subcellular location">
    <subcellularLocation>
        <location evidence="1">Membrane</location>
        <topology evidence="1">Multi-pass membrane protein</topology>
    </subcellularLocation>
</comment>
<dbReference type="SUPFAM" id="SSF103473">
    <property type="entry name" value="MFS general substrate transporter"/>
    <property type="match status" value="1"/>
</dbReference>
<comment type="caution">
    <text evidence="9">The sequence shown here is derived from an EMBL/GenBank/DDBJ whole genome shotgun (WGS) entry which is preliminary data.</text>
</comment>